<dbReference type="Proteomes" id="UP000324222">
    <property type="component" value="Unassembled WGS sequence"/>
</dbReference>
<organism evidence="2 3">
    <name type="scientific">Portunus trituberculatus</name>
    <name type="common">Swimming crab</name>
    <name type="synonym">Neptunus trituberculatus</name>
    <dbReference type="NCBI Taxonomy" id="210409"/>
    <lineage>
        <taxon>Eukaryota</taxon>
        <taxon>Metazoa</taxon>
        <taxon>Ecdysozoa</taxon>
        <taxon>Arthropoda</taxon>
        <taxon>Crustacea</taxon>
        <taxon>Multicrustacea</taxon>
        <taxon>Malacostraca</taxon>
        <taxon>Eumalacostraca</taxon>
        <taxon>Eucarida</taxon>
        <taxon>Decapoda</taxon>
        <taxon>Pleocyemata</taxon>
        <taxon>Brachyura</taxon>
        <taxon>Eubrachyura</taxon>
        <taxon>Portunoidea</taxon>
        <taxon>Portunidae</taxon>
        <taxon>Portuninae</taxon>
        <taxon>Portunus</taxon>
    </lineage>
</organism>
<feature type="compositionally biased region" description="Low complexity" evidence="1">
    <location>
        <begin position="10"/>
        <end position="22"/>
    </location>
</feature>
<dbReference type="AlphaFoldDB" id="A0A5B7EJT9"/>
<accession>A0A5B7EJT9</accession>
<protein>
    <submittedName>
        <fullName evidence="2">Uncharacterized protein</fullName>
    </submittedName>
</protein>
<evidence type="ECO:0000256" key="1">
    <source>
        <dbReference type="SAM" id="MobiDB-lite"/>
    </source>
</evidence>
<keyword evidence="3" id="KW-1185">Reference proteome</keyword>
<reference evidence="2 3" key="1">
    <citation type="submission" date="2019-05" db="EMBL/GenBank/DDBJ databases">
        <title>Another draft genome of Portunus trituberculatus and its Hox gene families provides insights of decapod evolution.</title>
        <authorList>
            <person name="Jeong J.-H."/>
            <person name="Song I."/>
            <person name="Kim S."/>
            <person name="Choi T."/>
            <person name="Kim D."/>
            <person name="Ryu S."/>
            <person name="Kim W."/>
        </authorList>
    </citation>
    <scope>NUCLEOTIDE SEQUENCE [LARGE SCALE GENOMIC DNA]</scope>
    <source>
        <tissue evidence="2">Muscle</tissue>
    </source>
</reference>
<feature type="region of interest" description="Disordered" evidence="1">
    <location>
        <begin position="35"/>
        <end position="55"/>
    </location>
</feature>
<dbReference type="EMBL" id="VSRR010003063">
    <property type="protein sequence ID" value="MPC34482.1"/>
    <property type="molecule type" value="Genomic_DNA"/>
</dbReference>
<feature type="region of interest" description="Disordered" evidence="1">
    <location>
        <begin position="1"/>
        <end position="22"/>
    </location>
</feature>
<evidence type="ECO:0000313" key="3">
    <source>
        <dbReference type="Proteomes" id="UP000324222"/>
    </source>
</evidence>
<evidence type="ECO:0000313" key="2">
    <source>
        <dbReference type="EMBL" id="MPC34482.1"/>
    </source>
</evidence>
<proteinExistence type="predicted"/>
<name>A0A5B7EJT9_PORTR</name>
<sequence length="76" mass="8305">MHRSAWWSQGPGLLSLSLGTSRSTTPSLVRAAAAREAPSRHSWAGVHGGDGGSQQQKIYENNLQEVIIPSHQSWQR</sequence>
<gene>
    <name evidence="2" type="ORF">E2C01_027874</name>
</gene>
<comment type="caution">
    <text evidence="2">The sequence shown here is derived from an EMBL/GenBank/DDBJ whole genome shotgun (WGS) entry which is preliminary data.</text>
</comment>